<keyword evidence="11" id="KW-0449">Lipoprotein</keyword>
<evidence type="ECO:0000256" key="3">
    <source>
        <dbReference type="ARBA" id="ARBA00022475"/>
    </source>
</evidence>
<dbReference type="GO" id="GO:0005886">
    <property type="term" value="C:plasma membrane"/>
    <property type="evidence" value="ECO:0007669"/>
    <property type="project" value="UniProtKB-SubCell"/>
</dbReference>
<gene>
    <name evidence="9" type="primary">lnt</name>
    <name evidence="11" type="ORF">SAMN02927930_01052</name>
</gene>
<name>A0A1G6C4H2_9GAMM</name>
<protein>
    <recommendedName>
        <fullName evidence="9">Apolipoprotein N-acyltransferase</fullName>
        <shortName evidence="9">ALP N-acyltransferase</shortName>
        <ecNumber evidence="9">2.3.1.269</ecNumber>
    </recommendedName>
</protein>
<feature type="transmembrane region" description="Helical" evidence="9">
    <location>
        <begin position="153"/>
        <end position="177"/>
    </location>
</feature>
<dbReference type="GO" id="GO:0042158">
    <property type="term" value="P:lipoprotein biosynthetic process"/>
    <property type="evidence" value="ECO:0007669"/>
    <property type="project" value="UniProtKB-UniRule"/>
</dbReference>
<feature type="transmembrane region" description="Helical" evidence="9">
    <location>
        <begin position="184"/>
        <end position="202"/>
    </location>
</feature>
<dbReference type="Proteomes" id="UP000199626">
    <property type="component" value="Unassembled WGS sequence"/>
</dbReference>
<dbReference type="HAMAP" id="MF_01148">
    <property type="entry name" value="Lnt"/>
    <property type="match status" value="1"/>
</dbReference>
<keyword evidence="5 9" id="KW-0812">Transmembrane</keyword>
<proteinExistence type="inferred from homology"/>
<keyword evidence="12" id="KW-1185">Reference proteome</keyword>
<dbReference type="OrthoDB" id="9804277at2"/>
<evidence type="ECO:0000313" key="12">
    <source>
        <dbReference type="Proteomes" id="UP000199626"/>
    </source>
</evidence>
<evidence type="ECO:0000256" key="4">
    <source>
        <dbReference type="ARBA" id="ARBA00022679"/>
    </source>
</evidence>
<comment type="pathway">
    <text evidence="9">Protein modification; lipoprotein biosynthesis (N-acyl transfer).</text>
</comment>
<evidence type="ECO:0000313" key="11">
    <source>
        <dbReference type="EMBL" id="SDB27771.1"/>
    </source>
</evidence>
<evidence type="ECO:0000256" key="2">
    <source>
        <dbReference type="ARBA" id="ARBA00010065"/>
    </source>
</evidence>
<dbReference type="InterPro" id="IPR004563">
    <property type="entry name" value="Apolipo_AcylTrfase"/>
</dbReference>
<dbReference type="PANTHER" id="PTHR38686">
    <property type="entry name" value="APOLIPOPROTEIN N-ACYLTRANSFERASE"/>
    <property type="match status" value="1"/>
</dbReference>
<dbReference type="GO" id="GO:0016410">
    <property type="term" value="F:N-acyltransferase activity"/>
    <property type="evidence" value="ECO:0007669"/>
    <property type="project" value="UniProtKB-UniRule"/>
</dbReference>
<dbReference type="PROSITE" id="PS50263">
    <property type="entry name" value="CN_HYDROLASE"/>
    <property type="match status" value="1"/>
</dbReference>
<dbReference type="Pfam" id="PF20154">
    <property type="entry name" value="LNT_N"/>
    <property type="match status" value="1"/>
</dbReference>
<evidence type="ECO:0000256" key="9">
    <source>
        <dbReference type="HAMAP-Rule" id="MF_01148"/>
    </source>
</evidence>
<comment type="catalytic activity">
    <reaction evidence="9">
        <text>N-terminal S-1,2-diacyl-sn-glyceryl-L-cysteinyl-[lipoprotein] + a glycerophospholipid = N-acyl-S-1,2-diacyl-sn-glyceryl-L-cysteinyl-[lipoprotein] + a 2-acyl-sn-glycero-3-phospholipid + H(+)</text>
        <dbReference type="Rhea" id="RHEA:48228"/>
        <dbReference type="Rhea" id="RHEA-COMP:14681"/>
        <dbReference type="Rhea" id="RHEA-COMP:14684"/>
        <dbReference type="ChEBI" id="CHEBI:15378"/>
        <dbReference type="ChEBI" id="CHEBI:136912"/>
        <dbReference type="ChEBI" id="CHEBI:140656"/>
        <dbReference type="ChEBI" id="CHEBI:140657"/>
        <dbReference type="ChEBI" id="CHEBI:140660"/>
        <dbReference type="EC" id="2.3.1.269"/>
    </reaction>
</comment>
<dbReference type="STRING" id="1159017.SAMN02927930_01052"/>
<feature type="domain" description="CN hydrolase" evidence="10">
    <location>
        <begin position="216"/>
        <end position="466"/>
    </location>
</feature>
<dbReference type="EC" id="2.3.1.269" evidence="9"/>
<keyword evidence="7 9" id="KW-0472">Membrane</keyword>
<evidence type="ECO:0000256" key="5">
    <source>
        <dbReference type="ARBA" id="ARBA00022692"/>
    </source>
</evidence>
<keyword evidence="6 9" id="KW-1133">Transmembrane helix</keyword>
<feature type="transmembrane region" description="Helical" evidence="9">
    <location>
        <begin position="473"/>
        <end position="497"/>
    </location>
</feature>
<comment type="subcellular location">
    <subcellularLocation>
        <location evidence="1 9">Cell membrane</location>
        <topology evidence="1 9">Multi-pass membrane protein</topology>
    </subcellularLocation>
</comment>
<dbReference type="Gene3D" id="3.60.110.10">
    <property type="entry name" value="Carbon-nitrogen hydrolase"/>
    <property type="match status" value="1"/>
</dbReference>
<feature type="transmembrane region" description="Helical" evidence="9">
    <location>
        <begin position="6"/>
        <end position="38"/>
    </location>
</feature>
<dbReference type="InterPro" id="IPR045378">
    <property type="entry name" value="LNT_N"/>
</dbReference>
<dbReference type="PANTHER" id="PTHR38686:SF1">
    <property type="entry name" value="APOLIPOPROTEIN N-ACYLTRANSFERASE"/>
    <property type="match status" value="1"/>
</dbReference>
<evidence type="ECO:0000256" key="8">
    <source>
        <dbReference type="ARBA" id="ARBA00023315"/>
    </source>
</evidence>
<comment type="function">
    <text evidence="9">Catalyzes the phospholipid dependent N-acylation of the N-terminal cysteine of apolipoprotein, the last step in lipoprotein maturation.</text>
</comment>
<dbReference type="RefSeq" id="WP_092592504.1">
    <property type="nucleotide sequence ID" value="NZ_FMXN01000005.1"/>
</dbReference>
<feature type="transmembrane region" description="Helical" evidence="9">
    <location>
        <begin position="109"/>
        <end position="125"/>
    </location>
</feature>
<evidence type="ECO:0000256" key="1">
    <source>
        <dbReference type="ARBA" id="ARBA00004651"/>
    </source>
</evidence>
<keyword evidence="4 9" id="KW-0808">Transferase</keyword>
<evidence type="ECO:0000256" key="7">
    <source>
        <dbReference type="ARBA" id="ARBA00023136"/>
    </source>
</evidence>
<dbReference type="SUPFAM" id="SSF56317">
    <property type="entry name" value="Carbon-nitrogen hydrolase"/>
    <property type="match status" value="1"/>
</dbReference>
<dbReference type="InterPro" id="IPR003010">
    <property type="entry name" value="C-N_Hydrolase"/>
</dbReference>
<evidence type="ECO:0000259" key="10">
    <source>
        <dbReference type="PROSITE" id="PS50263"/>
    </source>
</evidence>
<evidence type="ECO:0000256" key="6">
    <source>
        <dbReference type="ARBA" id="ARBA00022989"/>
    </source>
</evidence>
<dbReference type="InterPro" id="IPR036526">
    <property type="entry name" value="C-N_Hydrolase_sf"/>
</dbReference>
<dbReference type="Pfam" id="PF00795">
    <property type="entry name" value="CN_hydrolase"/>
    <property type="match status" value="1"/>
</dbReference>
<reference evidence="12" key="1">
    <citation type="submission" date="2016-10" db="EMBL/GenBank/DDBJ databases">
        <authorList>
            <person name="Varghese N."/>
            <person name="Submissions S."/>
        </authorList>
    </citation>
    <scope>NUCLEOTIDE SEQUENCE [LARGE SCALE GENOMIC DNA]</scope>
    <source>
        <strain evidence="12">CGMCC 1.10824</strain>
    </source>
</reference>
<comment type="similarity">
    <text evidence="2 9">Belongs to the CN hydrolase family. Apolipoprotein N-acyltransferase subfamily.</text>
</comment>
<dbReference type="EMBL" id="FMXN01000005">
    <property type="protein sequence ID" value="SDB27771.1"/>
    <property type="molecule type" value="Genomic_DNA"/>
</dbReference>
<dbReference type="NCBIfam" id="TIGR00546">
    <property type="entry name" value="lnt"/>
    <property type="match status" value="1"/>
</dbReference>
<dbReference type="CDD" id="cd07571">
    <property type="entry name" value="ALP_N-acyl_transferase"/>
    <property type="match status" value="1"/>
</dbReference>
<dbReference type="UniPathway" id="UPA00666"/>
<sequence>MTVRRIAAFLLGASLVLGYAPFTQAWLVIPVLIAMLALTEPASASAAWRYGFYFGLGWFTAGLSWIYVSIDQFGGLPVIATLAILLLLFAYLALFPALAFWLWKVSERWLGSFAIGVLPLCWLLAESLRGSLLTGFPWLELGYTQTESWLGAYAPWLGGMGVTVVLWLIAINVWLWYRHRHPLAAINSISLLALPFILNALSPLQETGEQARVLLVQGNIEQSIKWDPDQHWQSLTTYLELSRPYYESHDLIIWPESAVTMPEPYTDDVLNNIHHRLVEHQTALITGIIDYRSNNYYNSLIVLGLDGPVQSFEPYQHGHSNRYQKHQLLPVGEFVPFESLLRPLAPLFDLPMSSFSRGDYQQADLRATGWQLAAAICYEIAFPNQVRANVGSTSDFLITVSNDTWFGRSHGPAQHMQIAKMRALELGRPLLRATNNGITAAVSAAGEELGRAPQFTTTALSVTVPLVEGHTGFYYWGHGAAWFITIILALGSIFGALRHSQASAKSVH</sequence>
<keyword evidence="3 9" id="KW-1003">Cell membrane</keyword>
<feature type="transmembrane region" description="Helical" evidence="9">
    <location>
        <begin position="50"/>
        <end position="70"/>
    </location>
</feature>
<dbReference type="AlphaFoldDB" id="A0A1G6C4H2"/>
<keyword evidence="8 9" id="KW-0012">Acyltransferase</keyword>
<feature type="transmembrane region" description="Helical" evidence="9">
    <location>
        <begin position="76"/>
        <end position="102"/>
    </location>
</feature>
<organism evidence="11 12">
    <name type="scientific">Pseudidiomarina indica</name>
    <dbReference type="NCBI Taxonomy" id="1159017"/>
    <lineage>
        <taxon>Bacteria</taxon>
        <taxon>Pseudomonadati</taxon>
        <taxon>Pseudomonadota</taxon>
        <taxon>Gammaproteobacteria</taxon>
        <taxon>Alteromonadales</taxon>
        <taxon>Idiomarinaceae</taxon>
        <taxon>Pseudidiomarina</taxon>
    </lineage>
</organism>
<accession>A0A1G6C4H2</accession>